<evidence type="ECO:0000256" key="6">
    <source>
        <dbReference type="ARBA" id="ARBA00038179"/>
    </source>
</evidence>
<reference evidence="8 9" key="1">
    <citation type="submission" date="2020-07" db="EMBL/GenBank/DDBJ databases">
        <title>The yeast mating-type switching endonuclease HO is a domesticated member of an unorthodox homing genetic element family.</title>
        <authorList>
            <person name="Coughlan A.Y."/>
            <person name="Lombardi L."/>
            <person name="Braun-Galleani S."/>
            <person name="Martos A.R."/>
            <person name="Galeote V."/>
            <person name="Bigey F."/>
            <person name="Dequin S."/>
            <person name="Byrne K.P."/>
            <person name="Wolfe K.H."/>
        </authorList>
    </citation>
    <scope>NUCLEOTIDE SEQUENCE [LARGE SCALE GENOMIC DNA]</scope>
    <source>
        <strain evidence="8 9">NRRL Y-6702</strain>
    </source>
</reference>
<dbReference type="InterPro" id="IPR007233">
    <property type="entry name" value="TRAPPC"/>
</dbReference>
<dbReference type="CDD" id="cd14856">
    <property type="entry name" value="TRAPPC4_synbindin"/>
    <property type="match status" value="1"/>
</dbReference>
<dbReference type="GO" id="GO:0005794">
    <property type="term" value="C:Golgi apparatus"/>
    <property type="evidence" value="ECO:0007669"/>
    <property type="project" value="UniProtKB-SubCell"/>
</dbReference>
<keyword evidence="5 7" id="KW-0333">Golgi apparatus</keyword>
<dbReference type="Pfam" id="PF04099">
    <property type="entry name" value="Sybindin"/>
    <property type="match status" value="1"/>
</dbReference>
<protein>
    <recommendedName>
        <fullName evidence="7">Trafficking protein particle complex subunit</fullName>
    </recommendedName>
</protein>
<dbReference type="GO" id="GO:0005783">
    <property type="term" value="C:endoplasmic reticulum"/>
    <property type="evidence" value="ECO:0007669"/>
    <property type="project" value="UniProtKB-SubCell"/>
</dbReference>
<dbReference type="PANTHER" id="PTHR23249:SF15">
    <property type="entry name" value="TRAFFICKING PROTEIN PARTICLE COMPLEX SUBUNIT 4"/>
    <property type="match status" value="1"/>
</dbReference>
<accession>A0A7H9AZG2</accession>
<proteinExistence type="inferred from homology"/>
<name>A0A7H9AZG2_ZYGMR</name>
<dbReference type="GO" id="GO:0006888">
    <property type="term" value="P:endoplasmic reticulum to Golgi vesicle-mediated transport"/>
    <property type="evidence" value="ECO:0007669"/>
    <property type="project" value="UniProtKB-UniRule"/>
</dbReference>
<evidence type="ECO:0000256" key="4">
    <source>
        <dbReference type="ARBA" id="ARBA00022892"/>
    </source>
</evidence>
<evidence type="ECO:0000313" key="8">
    <source>
        <dbReference type="EMBL" id="QLG71815.1"/>
    </source>
</evidence>
<keyword evidence="2 7" id="KW-0813">Transport</keyword>
<dbReference type="OrthoDB" id="246406at2759"/>
<evidence type="ECO:0000256" key="7">
    <source>
        <dbReference type="RuleBase" id="RU366065"/>
    </source>
</evidence>
<evidence type="ECO:0000256" key="5">
    <source>
        <dbReference type="ARBA" id="ARBA00023034"/>
    </source>
</evidence>
<evidence type="ECO:0000256" key="3">
    <source>
        <dbReference type="ARBA" id="ARBA00022824"/>
    </source>
</evidence>
<comment type="subcellular location">
    <subcellularLocation>
        <location evidence="7">Endoplasmic reticulum</location>
    </subcellularLocation>
    <subcellularLocation>
        <location evidence="7">Golgi apparatus</location>
        <location evidence="7">cis-Golgi network</location>
    </subcellularLocation>
    <subcellularLocation>
        <location evidence="1">Golgi apparatus</location>
    </subcellularLocation>
</comment>
<dbReference type="EMBL" id="CP058606">
    <property type="protein sequence ID" value="QLG71815.1"/>
    <property type="molecule type" value="Genomic_DNA"/>
</dbReference>
<keyword evidence="9" id="KW-1185">Reference proteome</keyword>
<keyword evidence="3 7" id="KW-0256">Endoplasmic reticulum</keyword>
<dbReference type="RefSeq" id="XP_037143543.1">
    <property type="nucleotide sequence ID" value="XM_037287648.1"/>
</dbReference>
<dbReference type="PANTHER" id="PTHR23249">
    <property type="entry name" value="TRAFFICKING PROTEIN PARTICLE COMPLEX SUBUNIT"/>
    <property type="match status" value="1"/>
</dbReference>
<evidence type="ECO:0000256" key="2">
    <source>
        <dbReference type="ARBA" id="ARBA00022448"/>
    </source>
</evidence>
<organism evidence="8 9">
    <name type="scientific">Zygotorulaspora mrakii</name>
    <name type="common">Zygosaccharomyces mrakii</name>
    <dbReference type="NCBI Taxonomy" id="42260"/>
    <lineage>
        <taxon>Eukaryota</taxon>
        <taxon>Fungi</taxon>
        <taxon>Dikarya</taxon>
        <taxon>Ascomycota</taxon>
        <taxon>Saccharomycotina</taxon>
        <taxon>Saccharomycetes</taxon>
        <taxon>Saccharomycetales</taxon>
        <taxon>Saccharomycetaceae</taxon>
        <taxon>Zygotorulaspora</taxon>
    </lineage>
</organism>
<comment type="similarity">
    <text evidence="6">Belongs to the TRAPP small subunits family. TRAPPC4 subfamily.</text>
</comment>
<evidence type="ECO:0000313" key="9">
    <source>
        <dbReference type="Proteomes" id="UP000509704"/>
    </source>
</evidence>
<dbReference type="Gene3D" id="3.30.450.70">
    <property type="match status" value="1"/>
</dbReference>
<comment type="subunit">
    <text evidence="7">Part of the multisubunit transport protein particle (TRAPP) complex.</text>
</comment>
<dbReference type="SUPFAM" id="SSF64356">
    <property type="entry name" value="SNARE-like"/>
    <property type="match status" value="1"/>
</dbReference>
<dbReference type="GeneID" id="59235511"/>
<sequence length="189" mass="21719">MPQAVLVINKSGGLIYHRDFEEVEVEVEDRNKPSSNDLLILASTLHSTFAIASQLTPKAIQLQQQPLPNLVPYVPMIDPDNLVPRKKLGSFKGDDYFKEPFQNWNKSGIRSIKTDQFTVYIYQSLTGLKLVAMVSNRSDTINETVVNNLLRRIYCLYSDYVMKDPFYSLEMPIKSELFDTKLRNLVKQL</sequence>
<dbReference type="KEGG" id="zmk:HG535_0C01640"/>
<dbReference type="InterPro" id="IPR011012">
    <property type="entry name" value="Longin-like_dom_sf"/>
</dbReference>
<gene>
    <name evidence="8" type="ORF">HG535_0C01640</name>
</gene>
<dbReference type="GO" id="GO:0030008">
    <property type="term" value="C:TRAPP complex"/>
    <property type="evidence" value="ECO:0007669"/>
    <property type="project" value="UniProtKB-UniRule"/>
</dbReference>
<dbReference type="AlphaFoldDB" id="A0A7H9AZG2"/>
<dbReference type="Proteomes" id="UP000509704">
    <property type="component" value="Chromosome 3"/>
</dbReference>
<dbReference type="SMART" id="SM01399">
    <property type="entry name" value="Sybindin"/>
    <property type="match status" value="1"/>
</dbReference>
<keyword evidence="4 7" id="KW-0931">ER-Golgi transport</keyword>
<evidence type="ECO:0000256" key="1">
    <source>
        <dbReference type="ARBA" id="ARBA00004555"/>
    </source>
</evidence>